<protein>
    <submittedName>
        <fullName evidence="1">Autotransporter beta-domain superfamily protein</fullName>
    </submittedName>
</protein>
<dbReference type="InterPro" id="IPR036709">
    <property type="entry name" value="Autotransporte_beta_dom_sf"/>
</dbReference>
<organism evidence="1 2">
    <name type="scientific">Candidatus Erwinia haradaeae</name>
    <dbReference type="NCBI Taxonomy" id="1922217"/>
    <lineage>
        <taxon>Bacteria</taxon>
        <taxon>Pseudomonadati</taxon>
        <taxon>Pseudomonadota</taxon>
        <taxon>Gammaproteobacteria</taxon>
        <taxon>Enterobacterales</taxon>
        <taxon>Erwiniaceae</taxon>
        <taxon>Erwinia</taxon>
    </lineage>
</organism>
<evidence type="ECO:0000313" key="1">
    <source>
        <dbReference type="EMBL" id="VFP82228.1"/>
    </source>
</evidence>
<gene>
    <name evidence="1" type="ORF">ERCICURV3402_591</name>
</gene>
<dbReference type="GeneID" id="69060379"/>
<evidence type="ECO:0000313" key="2">
    <source>
        <dbReference type="Proteomes" id="UP000294441"/>
    </source>
</evidence>
<accession>A0A451D8T3</accession>
<dbReference type="RefSeq" id="WP_232037522.1">
    <property type="nucleotide sequence ID" value="NZ_LR217713.1"/>
</dbReference>
<reference evidence="1 2" key="1">
    <citation type="submission" date="2019-02" db="EMBL/GenBank/DDBJ databases">
        <authorList>
            <person name="Manzano-Marin A."/>
            <person name="Manzano-Marin A."/>
        </authorList>
    </citation>
    <scope>NUCLEOTIDE SEQUENCE [LARGE SCALE GENOMIC DNA]</scope>
    <source>
        <strain evidence="1 2">ErCicurvipes</strain>
    </source>
</reference>
<dbReference type="AlphaFoldDB" id="A0A451D8T3"/>
<proteinExistence type="predicted"/>
<dbReference type="SUPFAM" id="SSF103515">
    <property type="entry name" value="Autotransporter"/>
    <property type="match status" value="1"/>
</dbReference>
<name>A0A451D8T3_9GAMM</name>
<dbReference type="Proteomes" id="UP000294441">
    <property type="component" value="Chromosome 1"/>
</dbReference>
<dbReference type="EMBL" id="LR217713">
    <property type="protein sequence ID" value="VFP82228.1"/>
    <property type="molecule type" value="Genomic_DNA"/>
</dbReference>
<sequence length="723" mass="78924" precursor="true">MKNLKMKIIQMIIDIFNVRISQLCLILVFFGTSVSVCAQIDEIEFVDKKMISKSISELDAAQIYAISFDGSVMGGDTPPNSDFKKAVVWTGDHWANQIILGDLGYHYSTGAGVSASSKDGKILAGYAADKTGGRHGVIWYGDHWRSVYDVEKVSTGKRIVSEVSALSADGTVAGGHSSFRSGYIYATIWSGDHWSTAIDLDKNVSLSQGSKVSALSYDGKVAGGYRLLSAKLINATIWFGDNWSMSKLLAKPQGDKLLPSEVFSLSSDGKIVAGYVTKPDGNKRASIWSGENWATETDLGTFKSDNTGSSEVYSLSSDGKIAAGYATATNGKKHAAIWSGEKWDNKIDLGTLCKDDSGTSEVSLLSPDGKIAVGDSIDDDNKSHSFILRIPRFALDKSPSSSSPIKPALNSVSDHTTTAALIDLMNTRDSVNQVVRDAFVLMTLQKQSLAKLQKGCVVSDKNWCWLINSDKSNLISKDMAPLVNLGYGITDMLSLGGVITNFFPHVPHNSHKINGNNFGVGFYADMHSPLGFGEHYFRPAVSFIENGIGISRSALSHTEQGKGNSKLNGFSSSMEWGNGQSIFNKNIAFFWHLGLRYDYLSRSSYQEDKKLSFPVKYHKINYENCRSDVGMDLRILVSPSLTWISGIKIENIIKDSDLISDSMVNAIGALQSQMDIKKTQYILKTGVRYIFNKNGSISFLTSLNQKKLGNETLKITLGLTSKF</sequence>